<comment type="caution">
    <text evidence="7">The sequence shown here is derived from an EMBL/GenBank/DDBJ whole genome shotgun (WGS) entry which is preliminary data.</text>
</comment>
<feature type="transmembrane region" description="Helical" evidence="5">
    <location>
        <begin position="30"/>
        <end position="45"/>
    </location>
</feature>
<evidence type="ECO:0000256" key="1">
    <source>
        <dbReference type="ARBA" id="ARBA00004141"/>
    </source>
</evidence>
<organism evidence="7 8">
    <name type="scientific">Mesorhizobium neociceri</name>
    <dbReference type="NCBI Taxonomy" id="1307853"/>
    <lineage>
        <taxon>Bacteria</taxon>
        <taxon>Pseudomonadati</taxon>
        <taxon>Pseudomonadota</taxon>
        <taxon>Alphaproteobacteria</taxon>
        <taxon>Hyphomicrobiales</taxon>
        <taxon>Phyllobacteriaceae</taxon>
        <taxon>Mesorhizobium</taxon>
    </lineage>
</organism>
<feature type="transmembrane region" description="Helical" evidence="5">
    <location>
        <begin position="379"/>
        <end position="398"/>
    </location>
</feature>
<dbReference type="PANTHER" id="PTHR37422">
    <property type="entry name" value="TEICHURONIC ACID BIOSYNTHESIS PROTEIN TUAE"/>
    <property type="match status" value="1"/>
</dbReference>
<comment type="subcellular location">
    <subcellularLocation>
        <location evidence="1">Membrane</location>
        <topology evidence="1">Multi-pass membrane protein</topology>
    </subcellularLocation>
</comment>
<keyword evidence="2 5" id="KW-0812">Transmembrane</keyword>
<evidence type="ECO:0000259" key="6">
    <source>
        <dbReference type="Pfam" id="PF04932"/>
    </source>
</evidence>
<dbReference type="GO" id="GO:0016020">
    <property type="term" value="C:membrane"/>
    <property type="evidence" value="ECO:0007669"/>
    <property type="project" value="UniProtKB-SubCell"/>
</dbReference>
<feature type="transmembrane region" description="Helical" evidence="5">
    <location>
        <begin position="86"/>
        <end position="107"/>
    </location>
</feature>
<reference evidence="7 8" key="1">
    <citation type="submission" date="2020-07" db="EMBL/GenBank/DDBJ databases">
        <title>Definition of the novel symbiovar canariense within Mesorhizobium novociceri, a new species of genus Mesorhizobium nodulating Cicer canariense in the Caldera de Taburiente National Park (La Palma, Canary Islands).</title>
        <authorList>
            <person name="Leon-Barrios M."/>
            <person name="Perez-Yepez J."/>
            <person name="Flores-Felix J.D."/>
            <person name="Ramirez-Baena M.H."/>
            <person name="Pulido-Suarez L."/>
            <person name="Igual J.M."/>
            <person name="Velazquez E."/>
            <person name="Peix A."/>
        </authorList>
    </citation>
    <scope>NUCLEOTIDE SEQUENCE [LARGE SCALE GENOMIC DNA]</scope>
    <source>
        <strain evidence="7 8">CCANP35</strain>
    </source>
</reference>
<proteinExistence type="predicted"/>
<dbReference type="Pfam" id="PF04932">
    <property type="entry name" value="Wzy_C"/>
    <property type="match status" value="1"/>
</dbReference>
<evidence type="ECO:0000256" key="5">
    <source>
        <dbReference type="SAM" id="Phobius"/>
    </source>
</evidence>
<protein>
    <submittedName>
        <fullName evidence="7">O-antigen ligase family protein</fullName>
    </submittedName>
</protein>
<accession>A0A838BA22</accession>
<dbReference type="EMBL" id="JACDTY010000012">
    <property type="protein sequence ID" value="MBA1143053.1"/>
    <property type="molecule type" value="Genomic_DNA"/>
</dbReference>
<evidence type="ECO:0000256" key="2">
    <source>
        <dbReference type="ARBA" id="ARBA00022692"/>
    </source>
</evidence>
<evidence type="ECO:0000256" key="4">
    <source>
        <dbReference type="ARBA" id="ARBA00023136"/>
    </source>
</evidence>
<dbReference type="RefSeq" id="WP_181060089.1">
    <property type="nucleotide sequence ID" value="NZ_JACDTY010000012.1"/>
</dbReference>
<feature type="transmembrane region" description="Helical" evidence="5">
    <location>
        <begin position="228"/>
        <end position="248"/>
    </location>
</feature>
<keyword evidence="7" id="KW-0436">Ligase</keyword>
<dbReference type="InterPro" id="IPR007016">
    <property type="entry name" value="O-antigen_ligase-rel_domated"/>
</dbReference>
<dbReference type="AlphaFoldDB" id="A0A838BA22"/>
<dbReference type="GO" id="GO:0016874">
    <property type="term" value="F:ligase activity"/>
    <property type="evidence" value="ECO:0007669"/>
    <property type="project" value="UniProtKB-KW"/>
</dbReference>
<feature type="transmembrane region" description="Helical" evidence="5">
    <location>
        <begin position="119"/>
        <end position="138"/>
    </location>
</feature>
<keyword evidence="4 5" id="KW-0472">Membrane</keyword>
<feature type="transmembrane region" description="Helical" evidence="5">
    <location>
        <begin position="202"/>
        <end position="221"/>
    </location>
</feature>
<gene>
    <name evidence="7" type="ORF">H0241_22780</name>
</gene>
<dbReference type="PANTHER" id="PTHR37422:SF13">
    <property type="entry name" value="LIPOPOLYSACCHARIDE BIOSYNTHESIS PROTEIN PA4999-RELATED"/>
    <property type="match status" value="1"/>
</dbReference>
<sequence>MLQASVLLLIVSIWFPGATRIAGTDGSLSFLLALFCAIASIVAYAETARRLHRTEAALATAVLTISAFIIILSLLSMLYADNPLRTMRAVFAQVFGFAIIPAVAAISTRPKGLVAVDRVVMTIVIMSVVTSCLVAIGLGDARFADRAEGYFKHSNQLGIALSAGLPLIAAKMVSSRKHRVLLLGCLVAVLLGLVKSGSKTNFVLGVAGLGAFFGLYSIYLIRRKKSPIKIIVGTVAAPILLQVSLMALQSLNPRAYNLLALQLSGGEAHSVVSRQRLWSISIDLGLSHPFMGVGAGQPVGDIAPHSHNLFIDFFRTLGMPGLALVSIMVLVVLAYLVSAVLCTLFGNDRGDQATEVNVMVLGASVSLWNYIVANQMSDSFGPSTAAFFWLPLALLIFYRGMQRSLQTGLERPQLYPVTGSQLFQH</sequence>
<keyword evidence="8" id="KW-1185">Reference proteome</keyword>
<feature type="transmembrane region" description="Helical" evidence="5">
    <location>
        <begin position="322"/>
        <end position="344"/>
    </location>
</feature>
<keyword evidence="3 5" id="KW-1133">Transmembrane helix</keyword>
<feature type="transmembrane region" description="Helical" evidence="5">
    <location>
        <begin position="57"/>
        <end position="80"/>
    </location>
</feature>
<feature type="domain" description="O-antigen ligase-related" evidence="6">
    <location>
        <begin position="186"/>
        <end position="325"/>
    </location>
</feature>
<feature type="transmembrane region" description="Helical" evidence="5">
    <location>
        <begin position="150"/>
        <end position="168"/>
    </location>
</feature>
<evidence type="ECO:0000256" key="3">
    <source>
        <dbReference type="ARBA" id="ARBA00022989"/>
    </source>
</evidence>
<dbReference type="InterPro" id="IPR051533">
    <property type="entry name" value="WaaL-like"/>
</dbReference>
<name>A0A838BA22_9HYPH</name>
<evidence type="ECO:0000313" key="7">
    <source>
        <dbReference type="EMBL" id="MBA1143053.1"/>
    </source>
</evidence>
<dbReference type="Proteomes" id="UP000558284">
    <property type="component" value="Unassembled WGS sequence"/>
</dbReference>
<evidence type="ECO:0000313" key="8">
    <source>
        <dbReference type="Proteomes" id="UP000558284"/>
    </source>
</evidence>
<feature type="transmembrane region" description="Helical" evidence="5">
    <location>
        <begin position="180"/>
        <end position="196"/>
    </location>
</feature>
<feature type="transmembrane region" description="Helical" evidence="5">
    <location>
        <begin position="356"/>
        <end position="373"/>
    </location>
</feature>